<reference evidence="1" key="1">
    <citation type="journal article" date="2017" name="Nature">
        <title>The sunflower genome provides insights into oil metabolism, flowering and Asterid evolution.</title>
        <authorList>
            <person name="Badouin H."/>
            <person name="Gouzy J."/>
            <person name="Grassa C.J."/>
            <person name="Murat F."/>
            <person name="Staton S.E."/>
            <person name="Cottret L."/>
            <person name="Lelandais-Briere C."/>
            <person name="Owens G.L."/>
            <person name="Carrere S."/>
            <person name="Mayjonade B."/>
            <person name="Legrand L."/>
            <person name="Gill N."/>
            <person name="Kane N.C."/>
            <person name="Bowers J.E."/>
            <person name="Hubner S."/>
            <person name="Bellec A."/>
            <person name="Berard A."/>
            <person name="Berges H."/>
            <person name="Blanchet N."/>
            <person name="Boniface M.C."/>
            <person name="Brunel D."/>
            <person name="Catrice O."/>
            <person name="Chaidir N."/>
            <person name="Claudel C."/>
            <person name="Donnadieu C."/>
            <person name="Faraut T."/>
            <person name="Fievet G."/>
            <person name="Helmstetter N."/>
            <person name="King M."/>
            <person name="Knapp S.J."/>
            <person name="Lai Z."/>
            <person name="Le Paslier M.C."/>
            <person name="Lippi Y."/>
            <person name="Lorenzon L."/>
            <person name="Mandel J.R."/>
            <person name="Marage G."/>
            <person name="Marchand G."/>
            <person name="Marquand E."/>
            <person name="Bret-Mestries E."/>
            <person name="Morien E."/>
            <person name="Nambeesan S."/>
            <person name="Nguyen T."/>
            <person name="Pegot-Espagnet P."/>
            <person name="Pouilly N."/>
            <person name="Raftis F."/>
            <person name="Sallet E."/>
            <person name="Schiex T."/>
            <person name="Thomas J."/>
            <person name="Vandecasteele C."/>
            <person name="Vares D."/>
            <person name="Vear F."/>
            <person name="Vautrin S."/>
            <person name="Crespi M."/>
            <person name="Mangin B."/>
            <person name="Burke J.M."/>
            <person name="Salse J."/>
            <person name="Munos S."/>
            <person name="Vincourt P."/>
            <person name="Rieseberg L.H."/>
            <person name="Langlade N.B."/>
        </authorList>
    </citation>
    <scope>NUCLEOTIDE SEQUENCE</scope>
    <source>
        <tissue evidence="1">Leaves</tissue>
    </source>
</reference>
<name>A0A9K3H3V6_HELAN</name>
<gene>
    <name evidence="1" type="ORF">HanXRQr2_Chr15g0713421</name>
</gene>
<sequence>MYILPPLSLTIFTKICYNRFHSKDAESLCLQEFQRHFHETEELHMPWFSFWVRHCIQDLEDHLNVSL</sequence>
<organism evidence="1 2">
    <name type="scientific">Helianthus annuus</name>
    <name type="common">Common sunflower</name>
    <dbReference type="NCBI Taxonomy" id="4232"/>
    <lineage>
        <taxon>Eukaryota</taxon>
        <taxon>Viridiplantae</taxon>
        <taxon>Streptophyta</taxon>
        <taxon>Embryophyta</taxon>
        <taxon>Tracheophyta</taxon>
        <taxon>Spermatophyta</taxon>
        <taxon>Magnoliopsida</taxon>
        <taxon>eudicotyledons</taxon>
        <taxon>Gunneridae</taxon>
        <taxon>Pentapetalae</taxon>
        <taxon>asterids</taxon>
        <taxon>campanulids</taxon>
        <taxon>Asterales</taxon>
        <taxon>Asteraceae</taxon>
        <taxon>Asteroideae</taxon>
        <taxon>Heliantheae alliance</taxon>
        <taxon>Heliantheae</taxon>
        <taxon>Helianthus</taxon>
    </lineage>
</organism>
<keyword evidence="2" id="KW-1185">Reference proteome</keyword>
<evidence type="ECO:0000313" key="2">
    <source>
        <dbReference type="Proteomes" id="UP000215914"/>
    </source>
</evidence>
<evidence type="ECO:0000313" key="1">
    <source>
        <dbReference type="EMBL" id="KAF5766270.1"/>
    </source>
</evidence>
<proteinExistence type="predicted"/>
<dbReference type="AlphaFoldDB" id="A0A9K3H3V6"/>
<protein>
    <submittedName>
        <fullName evidence="1">Uncharacterized protein</fullName>
    </submittedName>
</protein>
<accession>A0A9K3H3V6</accession>
<comment type="caution">
    <text evidence="1">The sequence shown here is derived from an EMBL/GenBank/DDBJ whole genome shotgun (WGS) entry which is preliminary data.</text>
</comment>
<dbReference type="EMBL" id="MNCJ02000330">
    <property type="protein sequence ID" value="KAF5766270.1"/>
    <property type="molecule type" value="Genomic_DNA"/>
</dbReference>
<dbReference type="Gramene" id="mRNA:HanXRQr2_Chr15g0713421">
    <property type="protein sequence ID" value="CDS:HanXRQr2_Chr15g0713421.1"/>
    <property type="gene ID" value="HanXRQr2_Chr15g0713421"/>
</dbReference>
<reference evidence="1" key="2">
    <citation type="submission" date="2020-06" db="EMBL/GenBank/DDBJ databases">
        <title>Helianthus annuus Genome sequencing and assembly Release 2.</title>
        <authorList>
            <person name="Gouzy J."/>
            <person name="Langlade N."/>
            <person name="Munos S."/>
        </authorList>
    </citation>
    <scope>NUCLEOTIDE SEQUENCE</scope>
    <source>
        <tissue evidence="1">Leaves</tissue>
    </source>
</reference>
<dbReference type="Proteomes" id="UP000215914">
    <property type="component" value="Unassembled WGS sequence"/>
</dbReference>